<dbReference type="InterPro" id="IPR005343">
    <property type="entry name" value="Noc2"/>
</dbReference>
<feature type="region of interest" description="Disordered" evidence="4">
    <location>
        <begin position="1"/>
        <end position="78"/>
    </location>
</feature>
<feature type="compositionally biased region" description="Acidic residues" evidence="4">
    <location>
        <begin position="187"/>
        <end position="197"/>
    </location>
</feature>
<dbReference type="AlphaFoldDB" id="A0A2C5ZM19"/>
<dbReference type="GO" id="GO:0030691">
    <property type="term" value="C:Noc2p-Noc3p complex"/>
    <property type="evidence" value="ECO:0007669"/>
    <property type="project" value="TreeGrafter"/>
</dbReference>
<gene>
    <name evidence="5" type="ORF">CDD82_1463</name>
</gene>
<accession>A0A2C5ZM19</accession>
<dbReference type="GO" id="GO:0005730">
    <property type="term" value="C:nucleolus"/>
    <property type="evidence" value="ECO:0007669"/>
    <property type="project" value="TreeGrafter"/>
</dbReference>
<reference evidence="5 6" key="1">
    <citation type="submission" date="2017-06" db="EMBL/GenBank/DDBJ databases">
        <title>Ant-infecting Ophiocordyceps genomes reveal a high diversity of potential behavioral manipulation genes and a possible major role for enterotoxins.</title>
        <authorList>
            <person name="De Bekker C."/>
            <person name="Evans H.C."/>
            <person name="Brachmann A."/>
            <person name="Hughes D.P."/>
        </authorList>
    </citation>
    <scope>NUCLEOTIDE SEQUENCE [LARGE SCALE GENOMIC DNA]</scope>
    <source>
        <strain evidence="5 6">1348a</strain>
    </source>
</reference>
<feature type="compositionally biased region" description="Acidic residues" evidence="4">
    <location>
        <begin position="761"/>
        <end position="791"/>
    </location>
</feature>
<evidence type="ECO:0000256" key="4">
    <source>
        <dbReference type="SAM" id="MobiDB-lite"/>
    </source>
</evidence>
<comment type="caution">
    <text evidence="5">The sequence shown here is derived from an EMBL/GenBank/DDBJ whole genome shotgun (WGS) entry which is preliminary data.</text>
</comment>
<feature type="region of interest" description="Disordered" evidence="4">
    <location>
        <begin position="731"/>
        <end position="791"/>
    </location>
</feature>
<feature type="compositionally biased region" description="Basic residues" evidence="4">
    <location>
        <begin position="28"/>
        <end position="46"/>
    </location>
</feature>
<evidence type="ECO:0008006" key="7">
    <source>
        <dbReference type="Google" id="ProtNLM"/>
    </source>
</evidence>
<protein>
    <recommendedName>
        <fullName evidence="7">Nucleolar complex protein 2</fullName>
    </recommendedName>
</protein>
<evidence type="ECO:0000256" key="3">
    <source>
        <dbReference type="ARBA" id="ARBA00023242"/>
    </source>
</evidence>
<dbReference type="GO" id="GO:0005654">
    <property type="term" value="C:nucleoplasm"/>
    <property type="evidence" value="ECO:0007669"/>
    <property type="project" value="TreeGrafter"/>
</dbReference>
<feature type="compositionally biased region" description="Basic and acidic residues" evidence="4">
    <location>
        <begin position="47"/>
        <end position="62"/>
    </location>
</feature>
<evidence type="ECO:0000256" key="1">
    <source>
        <dbReference type="ARBA" id="ARBA00004123"/>
    </source>
</evidence>
<organism evidence="5 6">
    <name type="scientific">Ophiocordyceps australis</name>
    <dbReference type="NCBI Taxonomy" id="1399860"/>
    <lineage>
        <taxon>Eukaryota</taxon>
        <taxon>Fungi</taxon>
        <taxon>Dikarya</taxon>
        <taxon>Ascomycota</taxon>
        <taxon>Pezizomycotina</taxon>
        <taxon>Sordariomycetes</taxon>
        <taxon>Hypocreomycetidae</taxon>
        <taxon>Hypocreales</taxon>
        <taxon>Ophiocordycipitaceae</taxon>
        <taxon>Ophiocordyceps</taxon>
    </lineage>
</organism>
<dbReference type="Pfam" id="PF03715">
    <property type="entry name" value="Noc2"/>
    <property type="match status" value="1"/>
</dbReference>
<dbReference type="OrthoDB" id="10266662at2759"/>
<name>A0A2C5ZM19_9HYPO</name>
<keyword evidence="3" id="KW-0539">Nucleus</keyword>
<evidence type="ECO:0000313" key="5">
    <source>
        <dbReference type="EMBL" id="PHH80883.1"/>
    </source>
</evidence>
<feature type="region of interest" description="Disordered" evidence="4">
    <location>
        <begin position="187"/>
        <end position="223"/>
    </location>
</feature>
<dbReference type="Proteomes" id="UP000224854">
    <property type="component" value="Unassembled WGS sequence"/>
</dbReference>
<feature type="compositionally biased region" description="Basic and acidic residues" evidence="4">
    <location>
        <begin position="731"/>
        <end position="745"/>
    </location>
</feature>
<feature type="compositionally biased region" description="Acidic residues" evidence="4">
    <location>
        <begin position="131"/>
        <end position="140"/>
    </location>
</feature>
<comment type="subcellular location">
    <subcellularLocation>
        <location evidence="1">Nucleus</location>
    </subcellularLocation>
</comment>
<feature type="region of interest" description="Disordered" evidence="4">
    <location>
        <begin position="95"/>
        <end position="153"/>
    </location>
</feature>
<dbReference type="GO" id="GO:0042273">
    <property type="term" value="P:ribosomal large subunit biogenesis"/>
    <property type="evidence" value="ECO:0007669"/>
    <property type="project" value="TreeGrafter"/>
</dbReference>
<proteinExistence type="inferred from homology"/>
<dbReference type="GO" id="GO:0030690">
    <property type="term" value="C:Noc1p-Noc2p complex"/>
    <property type="evidence" value="ECO:0007669"/>
    <property type="project" value="TreeGrafter"/>
</dbReference>
<feature type="compositionally biased region" description="Basic and acidic residues" evidence="4">
    <location>
        <begin position="209"/>
        <end position="220"/>
    </location>
</feature>
<evidence type="ECO:0000256" key="2">
    <source>
        <dbReference type="ARBA" id="ARBA00005907"/>
    </source>
</evidence>
<dbReference type="EMBL" id="NJEU01000144">
    <property type="protein sequence ID" value="PHH80883.1"/>
    <property type="molecule type" value="Genomic_DNA"/>
</dbReference>
<dbReference type="PANTHER" id="PTHR12687:SF4">
    <property type="entry name" value="NUCLEOLAR COMPLEX PROTEIN 2 HOMOLOG"/>
    <property type="match status" value="1"/>
</dbReference>
<dbReference type="PANTHER" id="PTHR12687">
    <property type="entry name" value="NUCLEOLAR COMPLEX 2 AND RAD4-RELATED"/>
    <property type="match status" value="1"/>
</dbReference>
<sequence>MGSSKKNLKATKKFEKKHLKGVLDKRKATAKIKQRQQVKDKKKAKRARDGEFYKGSREEAQPDSKANGTKGPSKVSEMSVDEFFQGGFEDLIDTKAAKLGKRKRSGTIAREEDQSDSGSHSQGSNAGEPVISEDDDESGVEEEHGMSKATMEALASKDPDFYKFLQDNDPDMLDFDEGADLAEVDELSGGEEAESEQETPKKKRKKTKSQTDQEQEKDAKGVSLDGNELTRALVASWREAIKTGQSLRATRQAVLAFGCAARLNQDEEDDKAPRWTINSPEVFNDILVLALKEIPAVMNHHIPIKESAAGNVYVPTEGRKFKTLSTLLKSYTSSILHLLATLSDDKTIKMTLSALTPILPYLLSFKKLIKALSKTVINYWAQPASSETTRITAFLVVRRLVVIGDKSIRQGVLKATYQGLVQACRVTNPNTAQGINLVKVSAAELWGMDGAVGYTTAFAFIRQLAMHLRKAIVNNQNESFRTVYNWQFVHSLDFWSVVLAEHCSPLKEAETAGRQSQLKLLVYPLTQLTLGAMRLIPTAAYFPLRFILIGSLLRLSRATGVYMPLASPLLEALSSAELRKRPKPSTLKPLDVGMTLRAPKSYLGTRVYQDSIGDAIVDLLGEFLLIWATSIAFPELALPISIQLKRWLKIARSPSRGNRNAKVASQVALLVHKMEANASFIQERRAKVEFAPRERAQVEAFLKDFDVAKTPLGAFVVAQRQIRAQRAEAFAEARKDDERLRRQDETGQEVESGDEHLEQEIGSDDDDAQQDDEGDDDDAQQEDEGDDDDDE</sequence>
<keyword evidence="6" id="KW-1185">Reference proteome</keyword>
<evidence type="ECO:0000313" key="6">
    <source>
        <dbReference type="Proteomes" id="UP000224854"/>
    </source>
</evidence>
<feature type="compositionally biased region" description="Basic residues" evidence="4">
    <location>
        <begin position="1"/>
        <end position="20"/>
    </location>
</feature>
<comment type="similarity">
    <text evidence="2">Belongs to the NOC2 family.</text>
</comment>